<keyword evidence="4" id="KW-1185">Reference proteome</keyword>
<dbReference type="EMBL" id="FQWQ01000001">
    <property type="protein sequence ID" value="SHG85584.1"/>
    <property type="molecule type" value="Genomic_DNA"/>
</dbReference>
<keyword evidence="2" id="KW-1133">Transmembrane helix</keyword>
<dbReference type="Proteomes" id="UP000184212">
    <property type="component" value="Unassembled WGS sequence"/>
</dbReference>
<evidence type="ECO:0000313" key="4">
    <source>
        <dbReference type="Proteomes" id="UP000184212"/>
    </source>
</evidence>
<keyword evidence="2" id="KW-0472">Membrane</keyword>
<sequence length="245" mass="28527">METTSTFLSTWDQYMYVGSVMCIALGVLILLYHEFKVFQIKDLKEKYDYVNLNEIKYFWYSMMAFIAAVVIYANTIATEKIAREGTRWFFVRIFVTAGFAVIAYFVFYSLVRIYYPRQLEKRLARLRNTPRISPAGNAMRKLSESEEQHHLDESQRADGVIHSIDYDVWVDEATGFKKIEKYPAYQHAEECSECGYFTMSIAREEIEKAPTFGEPGVLLKHYKCSYCGHREQHEITVAKLSANAV</sequence>
<feature type="region of interest" description="Disordered" evidence="1">
    <location>
        <begin position="134"/>
        <end position="155"/>
    </location>
</feature>
<name>A0A1M5N7R0_9BACT</name>
<keyword evidence="2" id="KW-0812">Transmembrane</keyword>
<accession>A0A1M5N7R0</accession>
<evidence type="ECO:0000256" key="2">
    <source>
        <dbReference type="SAM" id="Phobius"/>
    </source>
</evidence>
<protein>
    <submittedName>
        <fullName evidence="3">Uncharacterized protein</fullName>
    </submittedName>
</protein>
<evidence type="ECO:0000313" key="3">
    <source>
        <dbReference type="EMBL" id="SHG85584.1"/>
    </source>
</evidence>
<evidence type="ECO:0000256" key="1">
    <source>
        <dbReference type="SAM" id="MobiDB-lite"/>
    </source>
</evidence>
<dbReference type="AlphaFoldDB" id="A0A1M5N7R0"/>
<dbReference type="RefSeq" id="WP_073133513.1">
    <property type="nucleotide sequence ID" value="NZ_FQWQ01000001.1"/>
</dbReference>
<proteinExistence type="predicted"/>
<feature type="transmembrane region" description="Helical" evidence="2">
    <location>
        <begin position="89"/>
        <end position="115"/>
    </location>
</feature>
<feature type="transmembrane region" description="Helical" evidence="2">
    <location>
        <begin position="14"/>
        <end position="35"/>
    </location>
</feature>
<gene>
    <name evidence="3" type="ORF">SAMN04488109_2154</name>
</gene>
<organism evidence="3 4">
    <name type="scientific">Chryseolinea serpens</name>
    <dbReference type="NCBI Taxonomy" id="947013"/>
    <lineage>
        <taxon>Bacteria</taxon>
        <taxon>Pseudomonadati</taxon>
        <taxon>Bacteroidota</taxon>
        <taxon>Cytophagia</taxon>
        <taxon>Cytophagales</taxon>
        <taxon>Fulvivirgaceae</taxon>
        <taxon>Chryseolinea</taxon>
    </lineage>
</organism>
<dbReference type="STRING" id="947013.SAMN04488109_2154"/>
<feature type="transmembrane region" description="Helical" evidence="2">
    <location>
        <begin position="56"/>
        <end position="77"/>
    </location>
</feature>
<dbReference type="OrthoDB" id="9810918at2"/>
<reference evidence="3 4" key="1">
    <citation type="submission" date="2016-11" db="EMBL/GenBank/DDBJ databases">
        <authorList>
            <person name="Jaros S."/>
            <person name="Januszkiewicz K."/>
            <person name="Wedrychowicz H."/>
        </authorList>
    </citation>
    <scope>NUCLEOTIDE SEQUENCE [LARGE SCALE GENOMIC DNA]</scope>
    <source>
        <strain evidence="3 4">DSM 24574</strain>
    </source>
</reference>
<feature type="compositionally biased region" description="Basic and acidic residues" evidence="1">
    <location>
        <begin position="141"/>
        <end position="155"/>
    </location>
</feature>